<organism evidence="2 3">
    <name type="scientific">Eumeta variegata</name>
    <name type="common">Bagworm moth</name>
    <name type="synonym">Eumeta japonica</name>
    <dbReference type="NCBI Taxonomy" id="151549"/>
    <lineage>
        <taxon>Eukaryota</taxon>
        <taxon>Metazoa</taxon>
        <taxon>Ecdysozoa</taxon>
        <taxon>Arthropoda</taxon>
        <taxon>Hexapoda</taxon>
        <taxon>Insecta</taxon>
        <taxon>Pterygota</taxon>
        <taxon>Neoptera</taxon>
        <taxon>Endopterygota</taxon>
        <taxon>Lepidoptera</taxon>
        <taxon>Glossata</taxon>
        <taxon>Ditrysia</taxon>
        <taxon>Tineoidea</taxon>
        <taxon>Psychidae</taxon>
        <taxon>Oiketicinae</taxon>
        <taxon>Eumeta</taxon>
    </lineage>
</organism>
<comment type="caution">
    <text evidence="2">The sequence shown here is derived from an EMBL/GenBank/DDBJ whole genome shotgun (WGS) entry which is preliminary data.</text>
</comment>
<evidence type="ECO:0000256" key="1">
    <source>
        <dbReference type="SAM" id="Phobius"/>
    </source>
</evidence>
<protein>
    <submittedName>
        <fullName evidence="2">Uncharacterized protein</fullName>
    </submittedName>
</protein>
<evidence type="ECO:0000313" key="2">
    <source>
        <dbReference type="EMBL" id="GBP90894.1"/>
    </source>
</evidence>
<feature type="transmembrane region" description="Helical" evidence="1">
    <location>
        <begin position="50"/>
        <end position="71"/>
    </location>
</feature>
<feature type="transmembrane region" description="Helical" evidence="1">
    <location>
        <begin position="195"/>
        <end position="222"/>
    </location>
</feature>
<keyword evidence="1" id="KW-1133">Transmembrane helix</keyword>
<dbReference type="EMBL" id="BGZK01002123">
    <property type="protein sequence ID" value="GBP90894.1"/>
    <property type="molecule type" value="Genomic_DNA"/>
</dbReference>
<dbReference type="OrthoDB" id="7257204at2759"/>
<sequence>MILRNTLRKWTRTVGEGNTIDEIVLPVLVPQKLFGFQILDASWKWKTHGWYIVLCVSLSIYMIAGSVAVIADGNVDLDIKNESPYVIILALINPIKAIVFVGNRETFQVLYLTAKTTLYSFVETASKTKGEKLLKSIKTLVCCVIGVTLIPVLQYQVTFFWKYANGEKILLSRSTYLLIPMERPYYEIASLMQNLFLLEAACIVMLLDTWFAFYALILCYACDTLCELLAVRPPEDQENRSQYVHRLDVSLKSFYRNHVIINE</sequence>
<keyword evidence="3" id="KW-1185">Reference proteome</keyword>
<keyword evidence="1" id="KW-0812">Transmembrane</keyword>
<dbReference type="Proteomes" id="UP000299102">
    <property type="component" value="Unassembled WGS sequence"/>
</dbReference>
<keyword evidence="1" id="KW-0472">Membrane</keyword>
<name>A0A4C1ZUW5_EUMVA</name>
<feature type="transmembrane region" description="Helical" evidence="1">
    <location>
        <begin position="137"/>
        <end position="157"/>
    </location>
</feature>
<feature type="transmembrane region" description="Helical" evidence="1">
    <location>
        <begin position="83"/>
        <end position="102"/>
    </location>
</feature>
<accession>A0A4C1ZUW5</accession>
<dbReference type="AlphaFoldDB" id="A0A4C1ZUW5"/>
<evidence type="ECO:0000313" key="3">
    <source>
        <dbReference type="Proteomes" id="UP000299102"/>
    </source>
</evidence>
<proteinExistence type="predicted"/>
<gene>
    <name evidence="2" type="ORF">EVAR_66353_1</name>
</gene>
<reference evidence="2 3" key="1">
    <citation type="journal article" date="2019" name="Commun. Biol.">
        <title>The bagworm genome reveals a unique fibroin gene that provides high tensile strength.</title>
        <authorList>
            <person name="Kono N."/>
            <person name="Nakamura H."/>
            <person name="Ohtoshi R."/>
            <person name="Tomita M."/>
            <person name="Numata K."/>
            <person name="Arakawa K."/>
        </authorList>
    </citation>
    <scope>NUCLEOTIDE SEQUENCE [LARGE SCALE GENOMIC DNA]</scope>
</reference>